<protein>
    <submittedName>
        <fullName evidence="1">Uncharacterized protein</fullName>
    </submittedName>
</protein>
<dbReference type="EMBL" id="CADCXV010000371">
    <property type="protein sequence ID" value="CAB0029910.1"/>
    <property type="molecule type" value="Genomic_DNA"/>
</dbReference>
<dbReference type="Proteomes" id="UP000479190">
    <property type="component" value="Unassembled WGS sequence"/>
</dbReference>
<proteinExistence type="predicted"/>
<reference evidence="1 2" key="1">
    <citation type="submission" date="2020-02" db="EMBL/GenBank/DDBJ databases">
        <authorList>
            <person name="Ferguson B K."/>
        </authorList>
    </citation>
    <scope>NUCLEOTIDE SEQUENCE [LARGE SCALE GENOMIC DNA]</scope>
</reference>
<accession>A0A6H5I125</accession>
<keyword evidence="2" id="KW-1185">Reference proteome</keyword>
<evidence type="ECO:0000313" key="1">
    <source>
        <dbReference type="EMBL" id="CAB0029910.1"/>
    </source>
</evidence>
<evidence type="ECO:0000313" key="2">
    <source>
        <dbReference type="Proteomes" id="UP000479190"/>
    </source>
</evidence>
<name>A0A6H5I125_9HYME</name>
<feature type="non-terminal residue" evidence="1">
    <location>
        <position position="109"/>
    </location>
</feature>
<sequence length="109" mass="11681">MSAAITAHGRSTIYGGPSIPVVRFVESYTACRFHMPSRKLSRLCPNTWPVVLTGATRSYVFSSPRWPAVTSLWASSNTRCGCSAGTANRQPSIPILQSGPAICPHGTCK</sequence>
<dbReference type="AlphaFoldDB" id="A0A6H5I125"/>
<gene>
    <name evidence="1" type="ORF">TBRA_LOCUS1934</name>
</gene>
<organism evidence="1 2">
    <name type="scientific">Trichogramma brassicae</name>
    <dbReference type="NCBI Taxonomy" id="86971"/>
    <lineage>
        <taxon>Eukaryota</taxon>
        <taxon>Metazoa</taxon>
        <taxon>Ecdysozoa</taxon>
        <taxon>Arthropoda</taxon>
        <taxon>Hexapoda</taxon>
        <taxon>Insecta</taxon>
        <taxon>Pterygota</taxon>
        <taxon>Neoptera</taxon>
        <taxon>Endopterygota</taxon>
        <taxon>Hymenoptera</taxon>
        <taxon>Apocrita</taxon>
        <taxon>Proctotrupomorpha</taxon>
        <taxon>Chalcidoidea</taxon>
        <taxon>Trichogrammatidae</taxon>
        <taxon>Trichogramma</taxon>
    </lineage>
</organism>